<accession>A0A5C6UKS3</accession>
<evidence type="ECO:0000259" key="3">
    <source>
        <dbReference type="PROSITE" id="PS50110"/>
    </source>
</evidence>
<dbReference type="Proteomes" id="UP000321250">
    <property type="component" value="Unassembled WGS sequence"/>
</dbReference>
<dbReference type="InterPro" id="IPR050595">
    <property type="entry name" value="Bact_response_regulator"/>
</dbReference>
<evidence type="ECO:0000313" key="5">
    <source>
        <dbReference type="Proteomes" id="UP000321250"/>
    </source>
</evidence>
<name>A0A5C6UKS3_9SPHN</name>
<keyword evidence="5" id="KW-1185">Reference proteome</keyword>
<dbReference type="EMBL" id="VOQR01000001">
    <property type="protein sequence ID" value="TXC72766.1"/>
    <property type="molecule type" value="Genomic_DNA"/>
</dbReference>
<feature type="domain" description="Response regulatory" evidence="3">
    <location>
        <begin position="1"/>
        <end position="102"/>
    </location>
</feature>
<comment type="caution">
    <text evidence="4">The sequence shown here is derived from an EMBL/GenBank/DDBJ whole genome shotgun (WGS) entry which is preliminary data.</text>
</comment>
<sequence length="103" mass="11247">MLAVDLVEDAGFRVLEACDADEAVRILETRSDIGIVFTDIDMPGSMNGAGLARCVRRRWPPIHLIITSGHCMACDLAMPSDSVFVQKPYVGSSVVAVMQRMIH</sequence>
<dbReference type="Gene3D" id="3.40.50.2300">
    <property type="match status" value="1"/>
</dbReference>
<dbReference type="PANTHER" id="PTHR44591">
    <property type="entry name" value="STRESS RESPONSE REGULATOR PROTEIN 1"/>
    <property type="match status" value="1"/>
</dbReference>
<dbReference type="PANTHER" id="PTHR44591:SF3">
    <property type="entry name" value="RESPONSE REGULATORY DOMAIN-CONTAINING PROTEIN"/>
    <property type="match status" value="1"/>
</dbReference>
<dbReference type="OrthoDB" id="9784719at2"/>
<dbReference type="AlphaFoldDB" id="A0A5C6UKS3"/>
<protein>
    <submittedName>
        <fullName evidence="4">Response regulator</fullName>
    </submittedName>
</protein>
<keyword evidence="1 2" id="KW-0597">Phosphoprotein</keyword>
<evidence type="ECO:0000313" key="4">
    <source>
        <dbReference type="EMBL" id="TXC72766.1"/>
    </source>
</evidence>
<organism evidence="4 5">
    <name type="scientific">Sphingomonas ginsenosidivorax</name>
    <dbReference type="NCBI Taxonomy" id="862135"/>
    <lineage>
        <taxon>Bacteria</taxon>
        <taxon>Pseudomonadati</taxon>
        <taxon>Pseudomonadota</taxon>
        <taxon>Alphaproteobacteria</taxon>
        <taxon>Sphingomonadales</taxon>
        <taxon>Sphingomonadaceae</taxon>
        <taxon>Sphingomonas</taxon>
    </lineage>
</organism>
<reference evidence="4 5" key="1">
    <citation type="journal article" date="2013" name="Antonie Van Leeuwenhoek">
        <title>Sphingomonas ginsenosidivorax sp. nov., with the ability to transform ginsenosides.</title>
        <authorList>
            <person name="Jin X.F."/>
            <person name="Kim J.K."/>
            <person name="Liu Q.M."/>
            <person name="Kang M.S."/>
            <person name="He D."/>
            <person name="Jin F.X."/>
            <person name="Kim S.C."/>
            <person name="Im W.T."/>
        </authorList>
    </citation>
    <scope>NUCLEOTIDE SEQUENCE [LARGE SCALE GENOMIC DNA]</scope>
    <source>
        <strain evidence="4 5">KHI67</strain>
    </source>
</reference>
<gene>
    <name evidence="4" type="ORF">FSB78_05195</name>
</gene>
<dbReference type="PROSITE" id="PS50110">
    <property type="entry name" value="RESPONSE_REGULATORY"/>
    <property type="match status" value="1"/>
</dbReference>
<dbReference type="SUPFAM" id="SSF52172">
    <property type="entry name" value="CheY-like"/>
    <property type="match status" value="1"/>
</dbReference>
<evidence type="ECO:0000256" key="2">
    <source>
        <dbReference type="PROSITE-ProRule" id="PRU00169"/>
    </source>
</evidence>
<dbReference type="InterPro" id="IPR011006">
    <property type="entry name" value="CheY-like_superfamily"/>
</dbReference>
<evidence type="ECO:0000256" key="1">
    <source>
        <dbReference type="ARBA" id="ARBA00022553"/>
    </source>
</evidence>
<proteinExistence type="predicted"/>
<dbReference type="InterPro" id="IPR001789">
    <property type="entry name" value="Sig_transdc_resp-reg_receiver"/>
</dbReference>
<dbReference type="Pfam" id="PF00072">
    <property type="entry name" value="Response_reg"/>
    <property type="match status" value="1"/>
</dbReference>
<dbReference type="GO" id="GO:0000160">
    <property type="term" value="P:phosphorelay signal transduction system"/>
    <property type="evidence" value="ECO:0007669"/>
    <property type="project" value="InterPro"/>
</dbReference>
<feature type="modified residue" description="4-aspartylphosphate" evidence="2">
    <location>
        <position position="39"/>
    </location>
</feature>